<evidence type="ECO:0000313" key="3">
    <source>
        <dbReference type="Proteomes" id="UP000232587"/>
    </source>
</evidence>
<evidence type="ECO:0000256" key="1">
    <source>
        <dbReference type="SAM" id="Phobius"/>
    </source>
</evidence>
<protein>
    <submittedName>
        <fullName evidence="2">Uncharacterized protein</fullName>
    </submittedName>
</protein>
<feature type="transmembrane region" description="Helical" evidence="1">
    <location>
        <begin position="205"/>
        <end position="229"/>
    </location>
</feature>
<dbReference type="Proteomes" id="UP000232587">
    <property type="component" value="Unassembled WGS sequence"/>
</dbReference>
<keyword evidence="1" id="KW-0472">Membrane</keyword>
<dbReference type="OrthoDB" id="648493at2"/>
<feature type="transmembrane region" description="Helical" evidence="1">
    <location>
        <begin position="117"/>
        <end position="137"/>
    </location>
</feature>
<feature type="transmembrane region" description="Helical" evidence="1">
    <location>
        <begin position="149"/>
        <end position="169"/>
    </location>
</feature>
<name>A0A2N0I1K8_9SPHN</name>
<comment type="caution">
    <text evidence="2">The sequence shown here is derived from an EMBL/GenBank/DDBJ whole genome shotgun (WGS) entry which is preliminary data.</text>
</comment>
<organism evidence="2 3">
    <name type="scientific">Novosphingobium kunmingense</name>
    <dbReference type="NCBI Taxonomy" id="1211806"/>
    <lineage>
        <taxon>Bacteria</taxon>
        <taxon>Pseudomonadati</taxon>
        <taxon>Pseudomonadota</taxon>
        <taxon>Alphaproteobacteria</taxon>
        <taxon>Sphingomonadales</taxon>
        <taxon>Sphingomonadaceae</taxon>
        <taxon>Novosphingobium</taxon>
    </lineage>
</organism>
<evidence type="ECO:0000313" key="2">
    <source>
        <dbReference type="EMBL" id="PKB25073.1"/>
    </source>
</evidence>
<feature type="transmembrane region" description="Helical" evidence="1">
    <location>
        <begin position="47"/>
        <end position="68"/>
    </location>
</feature>
<proteinExistence type="predicted"/>
<dbReference type="AlphaFoldDB" id="A0A2N0I1K8"/>
<dbReference type="EMBL" id="PHUF01000002">
    <property type="protein sequence ID" value="PKB25073.1"/>
    <property type="molecule type" value="Genomic_DNA"/>
</dbReference>
<keyword evidence="3" id="KW-1185">Reference proteome</keyword>
<dbReference type="RefSeq" id="WP_157812445.1">
    <property type="nucleotide sequence ID" value="NZ_PHUF01000002.1"/>
</dbReference>
<keyword evidence="1" id="KW-1133">Transmembrane helix</keyword>
<reference evidence="2 3" key="1">
    <citation type="submission" date="2017-11" db="EMBL/GenBank/DDBJ databases">
        <title>Genomic Encyclopedia of Type Strains, Phase III (KMG-III): the genomes of soil and plant-associated and newly described type strains.</title>
        <authorList>
            <person name="Whitman W."/>
        </authorList>
    </citation>
    <scope>NUCLEOTIDE SEQUENCE [LARGE SCALE GENOMIC DNA]</scope>
    <source>
        <strain evidence="2 3">CGMCC 1.12274</strain>
    </source>
</reference>
<gene>
    <name evidence="2" type="ORF">B0I00_0254</name>
</gene>
<sequence length="240" mass="26838">MNDTTPRQRGSRFFSVTAIVIAVLVVASFPVTYFIPLATGRKSFTLLRHLHGLAFFAWIGLLVVQTQLVRRGRIKAHRELGVAGVALAGAMVPLGLWQAVTAILDRQGQGFRQPFEFALYNLVDIAVFAVLFFWAIYEATRRIEWHRRLMFVAALNLFGPAFSRIVFLTAVPSPWLDMGPNLVADALLFALAWHDRKVLGRVHPVTLWSILLLIPFHTVEPFIAGSAWWNGIAPAIYGFG</sequence>
<keyword evidence="1" id="KW-0812">Transmembrane</keyword>
<feature type="transmembrane region" description="Helical" evidence="1">
    <location>
        <begin position="80"/>
        <end position="97"/>
    </location>
</feature>
<accession>A0A2N0I1K8</accession>
<feature type="transmembrane region" description="Helical" evidence="1">
    <location>
        <begin position="12"/>
        <end position="35"/>
    </location>
</feature>